<sequence length="425" mass="47351">MASTIKAAILQFAAIWWSPRFARAARRTMYSLRPAYPAPSNRTRQLLVDVSIVAAYDAGTGIQRVVRSLLAQLMQSPPVGFDVRPVCATRKSSYRYAGNFLAPQVASHASASDMRDIQVEHGDVFVGLDLTSRITPHRQRELLAWKKQGVRCAFVVYDLLPLQHPQWFTPRAQRAFRHWLSTLAVHADELWCISHTVATDTCALMPARFGLNDADIAIRSFDLGADTLDRVHVAMPSARPAPRHHYGRPLLLMVGTVEPRKGHAHVLDALETLWQSGRDLTLVIVGAQGWHVETVMRRLQGHVEIGRRLFWLPDVDDAQLETLYALADGLVMASEAEGFGLPIIEAARYGKPLFLRDLPVFREIAGKHATYFSARNRAALAREISNWVSRVAAGEAPTSEAIEPRTWAASADQFKTLVAMLAETR</sequence>
<feature type="domain" description="Glycosyl transferase family 1" evidence="1">
    <location>
        <begin position="244"/>
        <end position="388"/>
    </location>
</feature>
<dbReference type="RefSeq" id="WP_038753350.1">
    <property type="nucleotide sequence ID" value="NZ_LNJQ01000001.1"/>
</dbReference>
<reference evidence="2 3" key="1">
    <citation type="submission" date="2015-11" db="EMBL/GenBank/DDBJ databases">
        <authorList>
            <person name="Sahl J."/>
            <person name="Wagner D."/>
            <person name="Keim P."/>
        </authorList>
    </citation>
    <scope>NUCLEOTIDE SEQUENCE [LARGE SCALE GENOMIC DNA]</scope>
    <source>
        <strain evidence="2 3">BDU18</strain>
    </source>
</reference>
<evidence type="ECO:0000313" key="3">
    <source>
        <dbReference type="Proteomes" id="UP000070255"/>
    </source>
</evidence>
<organism evidence="2 3">
    <name type="scientific">Burkholderia savannae</name>
    <dbReference type="NCBI Taxonomy" id="1637837"/>
    <lineage>
        <taxon>Bacteria</taxon>
        <taxon>Pseudomonadati</taxon>
        <taxon>Pseudomonadota</taxon>
        <taxon>Betaproteobacteria</taxon>
        <taxon>Burkholderiales</taxon>
        <taxon>Burkholderiaceae</taxon>
        <taxon>Burkholderia</taxon>
        <taxon>pseudomallei group</taxon>
    </lineage>
</organism>
<dbReference type="PANTHER" id="PTHR46401:SF9">
    <property type="entry name" value="MANNOSYLTRANSFERASE A"/>
    <property type="match status" value="1"/>
</dbReference>
<name>A0ABR5TAS1_9BURK</name>
<dbReference type="Proteomes" id="UP000070255">
    <property type="component" value="Unassembled WGS sequence"/>
</dbReference>
<comment type="caution">
    <text evidence="2">The sequence shown here is derived from an EMBL/GenBank/DDBJ whole genome shotgun (WGS) entry which is preliminary data.</text>
</comment>
<dbReference type="CDD" id="cd03809">
    <property type="entry name" value="GT4_MtfB-like"/>
    <property type="match status" value="1"/>
</dbReference>
<dbReference type="GO" id="GO:0016740">
    <property type="term" value="F:transferase activity"/>
    <property type="evidence" value="ECO:0007669"/>
    <property type="project" value="UniProtKB-KW"/>
</dbReference>
<evidence type="ECO:0000313" key="2">
    <source>
        <dbReference type="EMBL" id="KWZ42111.1"/>
    </source>
</evidence>
<dbReference type="InterPro" id="IPR001296">
    <property type="entry name" value="Glyco_trans_1"/>
</dbReference>
<dbReference type="PANTHER" id="PTHR46401">
    <property type="entry name" value="GLYCOSYLTRANSFERASE WBBK-RELATED"/>
    <property type="match status" value="1"/>
</dbReference>
<dbReference type="Gene3D" id="3.40.50.2000">
    <property type="entry name" value="Glycogen Phosphorylase B"/>
    <property type="match status" value="1"/>
</dbReference>
<dbReference type="SUPFAM" id="SSF53756">
    <property type="entry name" value="UDP-Glycosyltransferase/glycogen phosphorylase"/>
    <property type="match status" value="1"/>
</dbReference>
<keyword evidence="3" id="KW-1185">Reference proteome</keyword>
<evidence type="ECO:0000259" key="1">
    <source>
        <dbReference type="Pfam" id="PF00534"/>
    </source>
</evidence>
<gene>
    <name evidence="2" type="ORF">WS72_03920</name>
</gene>
<accession>A0ABR5TAS1</accession>
<keyword evidence="2" id="KW-0808">Transferase</keyword>
<dbReference type="Pfam" id="PF00534">
    <property type="entry name" value="Glycos_transf_1"/>
    <property type="match status" value="1"/>
</dbReference>
<protein>
    <submittedName>
        <fullName evidence="2">Glycosyl transferase family 1</fullName>
    </submittedName>
</protein>
<dbReference type="EMBL" id="LNJQ01000001">
    <property type="protein sequence ID" value="KWZ42111.1"/>
    <property type="molecule type" value="Genomic_DNA"/>
</dbReference>
<proteinExistence type="predicted"/>